<gene>
    <name evidence="1" type="ORF">M413DRAFT_124034</name>
</gene>
<name>A0A0C2XYV0_HEBCY</name>
<dbReference type="AlphaFoldDB" id="A0A0C2XYV0"/>
<evidence type="ECO:0000313" key="2">
    <source>
        <dbReference type="Proteomes" id="UP000053424"/>
    </source>
</evidence>
<dbReference type="EMBL" id="KN831777">
    <property type="protein sequence ID" value="KIM42803.1"/>
    <property type="molecule type" value="Genomic_DNA"/>
</dbReference>
<accession>A0A0C2XYV0</accession>
<protein>
    <recommendedName>
        <fullName evidence="3">F-box domain-containing protein</fullName>
    </recommendedName>
</protein>
<dbReference type="Gene3D" id="3.80.10.10">
    <property type="entry name" value="Ribonuclease Inhibitor"/>
    <property type="match status" value="1"/>
</dbReference>
<reference evidence="2" key="2">
    <citation type="submission" date="2015-01" db="EMBL/GenBank/DDBJ databases">
        <title>Evolutionary Origins and Diversification of the Mycorrhizal Mutualists.</title>
        <authorList>
            <consortium name="DOE Joint Genome Institute"/>
            <consortium name="Mycorrhizal Genomics Consortium"/>
            <person name="Kohler A."/>
            <person name="Kuo A."/>
            <person name="Nagy L.G."/>
            <person name="Floudas D."/>
            <person name="Copeland A."/>
            <person name="Barry K.W."/>
            <person name="Cichocki N."/>
            <person name="Veneault-Fourrey C."/>
            <person name="LaButti K."/>
            <person name="Lindquist E.A."/>
            <person name="Lipzen A."/>
            <person name="Lundell T."/>
            <person name="Morin E."/>
            <person name="Murat C."/>
            <person name="Riley R."/>
            <person name="Ohm R."/>
            <person name="Sun H."/>
            <person name="Tunlid A."/>
            <person name="Henrissat B."/>
            <person name="Grigoriev I.V."/>
            <person name="Hibbett D.S."/>
            <person name="Martin F."/>
        </authorList>
    </citation>
    <scope>NUCLEOTIDE SEQUENCE [LARGE SCALE GENOMIC DNA]</scope>
    <source>
        <strain evidence="2">h7</strain>
    </source>
</reference>
<keyword evidence="2" id="KW-1185">Reference proteome</keyword>
<dbReference type="InterPro" id="IPR032675">
    <property type="entry name" value="LRR_dom_sf"/>
</dbReference>
<proteinExistence type="predicted"/>
<reference evidence="1 2" key="1">
    <citation type="submission" date="2014-04" db="EMBL/GenBank/DDBJ databases">
        <authorList>
            <consortium name="DOE Joint Genome Institute"/>
            <person name="Kuo A."/>
            <person name="Gay G."/>
            <person name="Dore J."/>
            <person name="Kohler A."/>
            <person name="Nagy L.G."/>
            <person name="Floudas D."/>
            <person name="Copeland A."/>
            <person name="Barry K.W."/>
            <person name="Cichocki N."/>
            <person name="Veneault-Fourrey C."/>
            <person name="LaButti K."/>
            <person name="Lindquist E.A."/>
            <person name="Lipzen A."/>
            <person name="Lundell T."/>
            <person name="Morin E."/>
            <person name="Murat C."/>
            <person name="Sun H."/>
            <person name="Tunlid A."/>
            <person name="Henrissat B."/>
            <person name="Grigoriev I.V."/>
            <person name="Hibbett D.S."/>
            <person name="Martin F."/>
            <person name="Nordberg H.P."/>
            <person name="Cantor M.N."/>
            <person name="Hua S.X."/>
        </authorList>
    </citation>
    <scope>NUCLEOTIDE SEQUENCE [LARGE SCALE GENOMIC DNA]</scope>
    <source>
        <strain evidence="2">h7</strain>
    </source>
</reference>
<dbReference type="OrthoDB" id="2745898at2759"/>
<evidence type="ECO:0000313" key="1">
    <source>
        <dbReference type="EMBL" id="KIM42803.1"/>
    </source>
</evidence>
<dbReference type="SUPFAM" id="SSF52047">
    <property type="entry name" value="RNI-like"/>
    <property type="match status" value="1"/>
</dbReference>
<dbReference type="Proteomes" id="UP000053424">
    <property type="component" value="Unassembled WGS sequence"/>
</dbReference>
<evidence type="ECO:0008006" key="3">
    <source>
        <dbReference type="Google" id="ProtNLM"/>
    </source>
</evidence>
<dbReference type="HOGENOM" id="CLU_048460_0_0_1"/>
<sequence>MQNLQAFHVLSTSTFKLRDEMGDKNVQKFPDLPQEIIDIIVRDIASQDLTREALKACSLVSKSFCSSCRRHLFSDLELVSDKWQSQAARLMEILQNPDNVGLVACVRSLTLVDVPSRRTYSFLGSSTLGRHLYETKLAALTLAARLRLREDNLIKALDLLVQAPNLESFTLHVRRGISFWQREASTRTMKKAVLMACTAPLTTVRLSNFFGIEGSLIARVIHCRTLKELALTNIALRYCDDDANLDLQPITSQIERLDLRRVSYLHVFRTMGRPNLPPFPMSYPFVAFPHLRHLIISGPWLDAEVDALWHFMLGIADTLETLEMHEIKWQDPIQFGKLSSLRNLKILSSAIVDRSFDLELQITCRLLSTAVDVSPVKLQA</sequence>
<organism evidence="1 2">
    <name type="scientific">Hebeloma cylindrosporum</name>
    <dbReference type="NCBI Taxonomy" id="76867"/>
    <lineage>
        <taxon>Eukaryota</taxon>
        <taxon>Fungi</taxon>
        <taxon>Dikarya</taxon>
        <taxon>Basidiomycota</taxon>
        <taxon>Agaricomycotina</taxon>
        <taxon>Agaricomycetes</taxon>
        <taxon>Agaricomycetidae</taxon>
        <taxon>Agaricales</taxon>
        <taxon>Agaricineae</taxon>
        <taxon>Hymenogastraceae</taxon>
        <taxon>Hebeloma</taxon>
    </lineage>
</organism>